<dbReference type="AlphaFoldDB" id="U1PBQ5"/>
<evidence type="ECO:0000313" key="3">
    <source>
        <dbReference type="Proteomes" id="UP000016481"/>
    </source>
</evidence>
<dbReference type="HOGENOM" id="CLU_3245900_0_0_11"/>
<protein>
    <submittedName>
        <fullName evidence="2">Uncharacterized protein</fullName>
    </submittedName>
</protein>
<comment type="caution">
    <text evidence="2">The sequence shown here is derived from an EMBL/GenBank/DDBJ whole genome shotgun (WGS) entry which is preliminary data.</text>
</comment>
<organism evidence="2 3">
    <name type="scientific">Actinomyces graevenitzii F0530</name>
    <dbReference type="NCBI Taxonomy" id="1321817"/>
    <lineage>
        <taxon>Bacteria</taxon>
        <taxon>Bacillati</taxon>
        <taxon>Actinomycetota</taxon>
        <taxon>Actinomycetes</taxon>
        <taxon>Actinomycetales</taxon>
        <taxon>Actinomycetaceae</taxon>
        <taxon>Actinomyces</taxon>
    </lineage>
</organism>
<accession>U1PBQ5</accession>
<reference evidence="2 3" key="1">
    <citation type="submission" date="2013-08" db="EMBL/GenBank/DDBJ databases">
        <authorList>
            <person name="Weinstock G."/>
            <person name="Sodergren E."/>
            <person name="Wylie T."/>
            <person name="Fulton L."/>
            <person name="Fulton R."/>
            <person name="Fronick C."/>
            <person name="O'Laughlin M."/>
            <person name="Godfrey J."/>
            <person name="Miner T."/>
            <person name="Herter B."/>
            <person name="Appelbaum E."/>
            <person name="Cordes M."/>
            <person name="Lek S."/>
            <person name="Wollam A."/>
            <person name="Pepin K.H."/>
            <person name="Palsikar V.B."/>
            <person name="Mitreva M."/>
            <person name="Wilson R.K."/>
        </authorList>
    </citation>
    <scope>NUCLEOTIDE SEQUENCE [LARGE SCALE GENOMIC DNA]</scope>
    <source>
        <strain evidence="2 3">F0530</strain>
    </source>
</reference>
<evidence type="ECO:0000313" key="2">
    <source>
        <dbReference type="EMBL" id="ERH14180.1"/>
    </source>
</evidence>
<gene>
    <name evidence="2" type="ORF">HMPREF1978_01906</name>
</gene>
<feature type="region of interest" description="Disordered" evidence="1">
    <location>
        <begin position="1"/>
        <end position="24"/>
    </location>
</feature>
<feature type="compositionally biased region" description="Basic and acidic residues" evidence="1">
    <location>
        <begin position="1"/>
        <end position="10"/>
    </location>
</feature>
<proteinExistence type="predicted"/>
<sequence>MVSGRFHSETKGAGQATRGQHQSKVLVTYFPASSKHLTKPIN</sequence>
<dbReference type="EMBL" id="AWSC01000089">
    <property type="protein sequence ID" value="ERH14180.1"/>
    <property type="molecule type" value="Genomic_DNA"/>
</dbReference>
<dbReference type="Proteomes" id="UP000016481">
    <property type="component" value="Unassembled WGS sequence"/>
</dbReference>
<name>U1PBQ5_9ACTO</name>
<evidence type="ECO:0000256" key="1">
    <source>
        <dbReference type="SAM" id="MobiDB-lite"/>
    </source>
</evidence>